<sequence>MHDILRTALLVLATFVFWLSVQHATQNSVRKCIHITVGPIYYLSICRIQFSLATALLASMIQLAAASVFILARKLRIQPILSLIQRGSGTQIVGVIEYAVLWALLPLAMLFGGGEDLRCGLFCLSAGDGFAGFGGALSRRTGKTLCGSVLFFLSSLAALTLVGEHMIRGTVLSALGVVVEIYTTNQHDNVAIVCSITLCSWYMRRLGI</sequence>
<feature type="transmembrane region" description="Helical" evidence="1">
    <location>
        <begin position="92"/>
        <end position="111"/>
    </location>
</feature>
<keyword evidence="1" id="KW-0472">Membrane</keyword>
<evidence type="ECO:0000256" key="2">
    <source>
        <dbReference type="SAM" id="SignalP"/>
    </source>
</evidence>
<dbReference type="Proteomes" id="UP000018208">
    <property type="component" value="Unassembled WGS sequence"/>
</dbReference>
<keyword evidence="1" id="KW-1133">Transmembrane helix</keyword>
<keyword evidence="5" id="KW-1185">Reference proteome</keyword>
<accession>V6LQ04</accession>
<feature type="signal peptide" evidence="2">
    <location>
        <begin position="1"/>
        <end position="24"/>
    </location>
</feature>
<dbReference type="AlphaFoldDB" id="V6LQ04"/>
<gene>
    <name evidence="3" type="ORF">SS50377_13639</name>
    <name evidence="4" type="ORF">SS50377_26122</name>
</gene>
<name>V6LQ04_9EUKA</name>
<organism evidence="3">
    <name type="scientific">Spironucleus salmonicida</name>
    <dbReference type="NCBI Taxonomy" id="348837"/>
    <lineage>
        <taxon>Eukaryota</taxon>
        <taxon>Metamonada</taxon>
        <taxon>Diplomonadida</taxon>
        <taxon>Hexamitidae</taxon>
        <taxon>Hexamitinae</taxon>
        <taxon>Spironucleus</taxon>
    </lineage>
</organism>
<feature type="chain" id="PRO_5004750843" evidence="2">
    <location>
        <begin position="25"/>
        <end position="208"/>
    </location>
</feature>
<feature type="transmembrane region" description="Helical" evidence="1">
    <location>
        <begin position="149"/>
        <end position="167"/>
    </location>
</feature>
<reference evidence="3 4" key="1">
    <citation type="journal article" date="2014" name="PLoS Genet.">
        <title>The Genome of Spironucleus salmonicida Highlights a Fish Pathogen Adapted to Fluctuating Environments.</title>
        <authorList>
            <person name="Xu F."/>
            <person name="Jerlstrom-Hultqvist J."/>
            <person name="Einarsson E."/>
            <person name="Astvaldsson A."/>
            <person name="Svard S.G."/>
            <person name="Andersson J.O."/>
        </authorList>
    </citation>
    <scope>NUCLEOTIDE SEQUENCE</scope>
    <source>
        <strain evidence="4">ATCC 50377</strain>
    </source>
</reference>
<proteinExistence type="predicted"/>
<feature type="transmembrane region" description="Helical" evidence="1">
    <location>
        <begin position="48"/>
        <end position="71"/>
    </location>
</feature>
<evidence type="ECO:0000313" key="3">
    <source>
        <dbReference type="EMBL" id="EST46328.1"/>
    </source>
</evidence>
<reference evidence="4" key="2">
    <citation type="submission" date="2020-12" db="EMBL/GenBank/DDBJ databases">
        <title>New Spironucleus salmonicida genome in near-complete chromosomes.</title>
        <authorList>
            <person name="Xu F."/>
            <person name="Kurt Z."/>
            <person name="Jimenez-Gonzalez A."/>
            <person name="Astvaldsson A."/>
            <person name="Andersson J.O."/>
            <person name="Svard S.G."/>
        </authorList>
    </citation>
    <scope>NUCLEOTIDE SEQUENCE</scope>
    <source>
        <strain evidence="4">ATCC 50377</strain>
    </source>
</reference>
<dbReference type="EMBL" id="KI546077">
    <property type="protein sequence ID" value="EST46328.1"/>
    <property type="molecule type" value="Genomic_DNA"/>
</dbReference>
<dbReference type="VEuPathDB" id="GiardiaDB:SS50377_26122"/>
<evidence type="ECO:0000313" key="4">
    <source>
        <dbReference type="EMBL" id="KAH0571922.1"/>
    </source>
</evidence>
<keyword evidence="2" id="KW-0732">Signal</keyword>
<evidence type="ECO:0000256" key="1">
    <source>
        <dbReference type="SAM" id="Phobius"/>
    </source>
</evidence>
<protein>
    <submittedName>
        <fullName evidence="3">Transmembrane domain-containing protein</fullName>
    </submittedName>
</protein>
<evidence type="ECO:0000313" key="5">
    <source>
        <dbReference type="Proteomes" id="UP000018208"/>
    </source>
</evidence>
<dbReference type="EMBL" id="AUWU02000006">
    <property type="protein sequence ID" value="KAH0571922.1"/>
    <property type="molecule type" value="Genomic_DNA"/>
</dbReference>
<keyword evidence="1 3" id="KW-0812">Transmembrane</keyword>